<sequence length="252" mass="29498">MKKYYILTIIISVLILTNCTSSDSDINDKTPKKYYRLVKETEYNSDGTIEDILTYSYNENGYLIKAVEQSGNDILVSNLNYIDNKISSIVYTGNQRIDFIYENNIISSYTSNLDGDNLVYKFTYNDNNQIINKLAFNEGKLSNERKFKYYSNGNLAQEIFEYNDGYTFQEDFEYDNKKNPHYLSYPLGLITIEPISENNVIKKTRVSSYPTNNKSIITFEYEYNDKGYPIKMIEYVDGDVENTTEYEYKEVD</sequence>
<protein>
    <recommendedName>
        <fullName evidence="3">DUF4595 domain-containing protein</fullName>
    </recommendedName>
</protein>
<dbReference type="OrthoDB" id="1376969at2"/>
<comment type="caution">
    <text evidence="1">The sequence shown here is derived from an EMBL/GenBank/DDBJ whole genome shotgun (WGS) entry which is preliminary data.</text>
</comment>
<dbReference type="Gene3D" id="2.180.10.10">
    <property type="entry name" value="RHS repeat-associated core"/>
    <property type="match status" value="1"/>
</dbReference>
<dbReference type="AlphaFoldDB" id="A0A3N4NIK8"/>
<reference evidence="1 2" key="1">
    <citation type="submission" date="2018-11" db="EMBL/GenBank/DDBJ databases">
        <title>Aureibaculum marinum gen. nov., sp. nov., a member of the family Flavobacteriaceae isolated from the Bohai Sea.</title>
        <authorList>
            <person name="Ji X."/>
        </authorList>
    </citation>
    <scope>NUCLEOTIDE SEQUENCE [LARGE SCALE GENOMIC DNA]</scope>
    <source>
        <strain evidence="1 2">BH-SD17</strain>
    </source>
</reference>
<dbReference type="Proteomes" id="UP000270856">
    <property type="component" value="Unassembled WGS sequence"/>
</dbReference>
<gene>
    <name evidence="1" type="ORF">EGM88_10475</name>
</gene>
<name>A0A3N4NIK8_9FLAO</name>
<evidence type="ECO:0000313" key="2">
    <source>
        <dbReference type="Proteomes" id="UP000270856"/>
    </source>
</evidence>
<evidence type="ECO:0008006" key="3">
    <source>
        <dbReference type="Google" id="ProtNLM"/>
    </source>
</evidence>
<organism evidence="1 2">
    <name type="scientific">Aureibaculum marinum</name>
    <dbReference type="NCBI Taxonomy" id="2487930"/>
    <lineage>
        <taxon>Bacteria</taxon>
        <taxon>Pseudomonadati</taxon>
        <taxon>Bacteroidota</taxon>
        <taxon>Flavobacteriia</taxon>
        <taxon>Flavobacteriales</taxon>
        <taxon>Flavobacteriaceae</taxon>
        <taxon>Aureibaculum</taxon>
    </lineage>
</organism>
<dbReference type="EMBL" id="RPFJ01000012">
    <property type="protein sequence ID" value="RPD96184.1"/>
    <property type="molecule type" value="Genomic_DNA"/>
</dbReference>
<accession>A0A3N4NIK8</accession>
<proteinExistence type="predicted"/>
<dbReference type="RefSeq" id="WP_123898236.1">
    <property type="nucleotide sequence ID" value="NZ_RPFJ01000012.1"/>
</dbReference>
<evidence type="ECO:0000313" key="1">
    <source>
        <dbReference type="EMBL" id="RPD96184.1"/>
    </source>
</evidence>
<keyword evidence="2" id="KW-1185">Reference proteome</keyword>